<organism evidence="1">
    <name type="scientific">Spironucleus salmonicida</name>
    <dbReference type="NCBI Taxonomy" id="348837"/>
    <lineage>
        <taxon>Eukaryota</taxon>
        <taxon>Metamonada</taxon>
        <taxon>Diplomonadida</taxon>
        <taxon>Hexamitidae</taxon>
        <taxon>Hexamitinae</taxon>
        <taxon>Spironucleus</taxon>
    </lineage>
</organism>
<proteinExistence type="predicted"/>
<dbReference type="GO" id="GO:0019546">
    <property type="term" value="P:L-arginine deiminase pathway"/>
    <property type="evidence" value="ECO:0007669"/>
    <property type="project" value="TreeGrafter"/>
</dbReference>
<dbReference type="GO" id="GO:0016990">
    <property type="term" value="F:arginine deiminase activity"/>
    <property type="evidence" value="ECO:0007669"/>
    <property type="project" value="TreeGrafter"/>
</dbReference>
<evidence type="ECO:0000313" key="1">
    <source>
        <dbReference type="EMBL" id="EST48861.1"/>
    </source>
</evidence>
<reference evidence="2" key="2">
    <citation type="submission" date="2020-12" db="EMBL/GenBank/DDBJ databases">
        <title>New Spironucleus salmonicida genome in near-complete chromosomes.</title>
        <authorList>
            <person name="Xu F."/>
            <person name="Kurt Z."/>
            <person name="Jimenez-Gonzalez A."/>
            <person name="Astvaldsson A."/>
            <person name="Andersson J.O."/>
            <person name="Svard S.G."/>
        </authorList>
    </citation>
    <scope>NUCLEOTIDE SEQUENCE</scope>
    <source>
        <strain evidence="2">ATCC 50377</strain>
    </source>
</reference>
<keyword evidence="3" id="KW-1185">Reference proteome</keyword>
<accession>V6LYQ5</accession>
<protein>
    <submittedName>
        <fullName evidence="1">Arginine deiminase</fullName>
    </submittedName>
</protein>
<dbReference type="Proteomes" id="UP000018208">
    <property type="component" value="Unassembled WGS sequence"/>
</dbReference>
<name>V6LYQ5_9EUKA</name>
<dbReference type="PANTHER" id="PTHR47271">
    <property type="entry name" value="ARGININE DEIMINASE"/>
    <property type="match status" value="1"/>
</dbReference>
<dbReference type="Gene3D" id="3.75.10.10">
    <property type="entry name" value="L-arginine/glycine Amidinotransferase, Chain A"/>
    <property type="match status" value="1"/>
</dbReference>
<reference evidence="1 2" key="1">
    <citation type="journal article" date="2014" name="PLoS Genet.">
        <title>The Genome of Spironucleus salmonicida Highlights a Fish Pathogen Adapted to Fluctuating Environments.</title>
        <authorList>
            <person name="Xu F."/>
            <person name="Jerlstrom-Hultqvist J."/>
            <person name="Einarsson E."/>
            <person name="Astvaldsson A."/>
            <person name="Svard S.G."/>
            <person name="Andersson J.O."/>
        </authorList>
    </citation>
    <scope>NUCLEOTIDE SEQUENCE</scope>
    <source>
        <strain evidence="2">ATCC 50377</strain>
    </source>
</reference>
<evidence type="ECO:0000313" key="3">
    <source>
        <dbReference type="Proteomes" id="UP000018208"/>
    </source>
</evidence>
<dbReference type="EMBL" id="AUWU02000008">
    <property type="protein sequence ID" value="KAH0569848.1"/>
    <property type="molecule type" value="Genomic_DNA"/>
</dbReference>
<dbReference type="SUPFAM" id="SSF55909">
    <property type="entry name" value="Pentein"/>
    <property type="match status" value="1"/>
</dbReference>
<dbReference type="Pfam" id="PF02274">
    <property type="entry name" value="ADI"/>
    <property type="match status" value="1"/>
</dbReference>
<sequence>MQIKPQQHSEHATARTILVYEPELAVFVNCLHPAGSLYECPINPESALAQHRNFQKVLQSHGINVLEVCEILRSNTTDPAQRLELEEYAAQQLTYIGPEEYASDDYKMKVIKSLSPESLVKVILTAPVVYLEATTNNTNVITTKTEMRALGNIVFTRDQQITTAKGVVIGNFSAEQRLGENALMEFVLKKIGIRPIGRIGEFTYERHIPICGGANKLTPKATIEGGDFIALNNGIGALGVGLRSSYTAGIHLMEHDLLGTDKFIIVKDTFDQDQDRMHLDCTCSPLHDKLILIDEEILINPDKLRYVDEWVHLGGYSDEHKSFYALNEKRTNIELKQYLEQSGYSIIAIPHKYQLAYGCNMLHLGFTDGAFHILTVHEESKLFIERHPVFKTYCQKNNIRIVVEYVPFRSITSMYGSLHCATQVLERDVPTAAIDKCNSQVLNDEKLFDAALFIPTFFASKETIKEVYELYEKLRKEGKNVYLINKYKITELISFKNLNAKNVEGLLAEIYGKSAKKHFIQPKKQDGAVTAIERDGLSLDDILYIF</sequence>
<dbReference type="PANTHER" id="PTHR47271:SF2">
    <property type="entry name" value="ARGININE DEIMINASE"/>
    <property type="match status" value="1"/>
</dbReference>
<evidence type="ECO:0000313" key="2">
    <source>
        <dbReference type="EMBL" id="KAH0569848.1"/>
    </source>
</evidence>
<dbReference type="EMBL" id="KI545975">
    <property type="protein sequence ID" value="EST48861.1"/>
    <property type="molecule type" value="Genomic_DNA"/>
</dbReference>
<gene>
    <name evidence="1" type="ORF">SS50377_10960</name>
    <name evidence="2" type="ORF">SS50377_27820</name>
</gene>
<dbReference type="VEuPathDB" id="GiardiaDB:SS50377_27820"/>
<dbReference type="AlphaFoldDB" id="V6LYQ5"/>
<dbReference type="OrthoDB" id="5590314at2759"/>